<dbReference type="RefSeq" id="XP_027446485.1">
    <property type="nucleotide sequence ID" value="XM_027590684.1"/>
</dbReference>
<organism evidence="3 4">
    <name type="scientific">Zalophus californianus</name>
    <name type="common">California sealion</name>
    <dbReference type="NCBI Taxonomy" id="9704"/>
    <lineage>
        <taxon>Eukaryota</taxon>
        <taxon>Metazoa</taxon>
        <taxon>Chordata</taxon>
        <taxon>Craniata</taxon>
        <taxon>Vertebrata</taxon>
        <taxon>Euteleostomi</taxon>
        <taxon>Mammalia</taxon>
        <taxon>Eutheria</taxon>
        <taxon>Laurasiatheria</taxon>
        <taxon>Carnivora</taxon>
        <taxon>Caniformia</taxon>
        <taxon>Pinnipedia</taxon>
        <taxon>Otariidae</taxon>
        <taxon>Zalophus</taxon>
    </lineage>
</organism>
<evidence type="ECO:0000256" key="2">
    <source>
        <dbReference type="SAM" id="SignalP"/>
    </source>
</evidence>
<gene>
    <name evidence="4" type="primary">LOC113920435</name>
</gene>
<dbReference type="Proteomes" id="UP000515165">
    <property type="component" value="Chromosome 3"/>
</dbReference>
<proteinExistence type="predicted"/>
<feature type="signal peptide" evidence="2">
    <location>
        <begin position="1"/>
        <end position="18"/>
    </location>
</feature>
<evidence type="ECO:0000313" key="4">
    <source>
        <dbReference type="RefSeq" id="XP_027446485.1"/>
    </source>
</evidence>
<evidence type="ECO:0000256" key="1">
    <source>
        <dbReference type="SAM" id="MobiDB-lite"/>
    </source>
</evidence>
<feature type="region of interest" description="Disordered" evidence="1">
    <location>
        <begin position="79"/>
        <end position="203"/>
    </location>
</feature>
<accession>A0A6J2CQ83</accession>
<feature type="compositionally biased region" description="Low complexity" evidence="1">
    <location>
        <begin position="86"/>
        <end position="99"/>
    </location>
</feature>
<dbReference type="KEGG" id="zca:113920435"/>
<feature type="chain" id="PRO_5026685602" evidence="2">
    <location>
        <begin position="19"/>
        <end position="203"/>
    </location>
</feature>
<name>A0A6J2CQ83_ZALCA</name>
<sequence length="203" mass="21993">MFSPTLLLPITMLASVSLLYLFPTSPPSPLRRAGTEWQAKEKTNIPAPNTIQPLARRHLNNIPNFFFFLPTSRASKPPTFGHNKRLLSSESASPPRLSSVLDPRAVPSPGAGELARIPAHALGHSPARPAPPPRDEHPPTGPRCPLAGRLRRRGGRAANSPELSPSAPPHPKQAPPRNTGMEEYKEPSHTPKGLGDFPRGRTI</sequence>
<dbReference type="GeneID" id="113920435"/>
<keyword evidence="3" id="KW-1185">Reference proteome</keyword>
<reference evidence="4" key="1">
    <citation type="submission" date="2025-08" db="UniProtKB">
        <authorList>
            <consortium name="RefSeq"/>
        </authorList>
    </citation>
    <scope>IDENTIFICATION</scope>
    <source>
        <tissue evidence="4">Blood</tissue>
    </source>
</reference>
<dbReference type="AlphaFoldDB" id="A0A6J2CQ83"/>
<keyword evidence="2" id="KW-0732">Signal</keyword>
<protein>
    <submittedName>
        <fullName evidence="4">Extensin-like</fullName>
    </submittedName>
</protein>
<feature type="compositionally biased region" description="Basic and acidic residues" evidence="1">
    <location>
        <begin position="180"/>
        <end position="189"/>
    </location>
</feature>
<evidence type="ECO:0000313" key="3">
    <source>
        <dbReference type="Proteomes" id="UP000515165"/>
    </source>
</evidence>